<evidence type="ECO:0000313" key="2">
    <source>
        <dbReference type="Proteomes" id="UP001058533"/>
    </source>
</evidence>
<name>A0ABY5LB38_9SPHN</name>
<sequence length="50" mass="5396">METARLLSEGVIADFTGDGTLVWLYIDGASRFDRGSLETTVVPLVPRKAA</sequence>
<organism evidence="1 2">
    <name type="scientific">Sphingomonas qomolangmaensis</name>
    <dbReference type="NCBI Taxonomy" id="2918765"/>
    <lineage>
        <taxon>Bacteria</taxon>
        <taxon>Pseudomonadati</taxon>
        <taxon>Pseudomonadota</taxon>
        <taxon>Alphaproteobacteria</taxon>
        <taxon>Sphingomonadales</taxon>
        <taxon>Sphingomonadaceae</taxon>
        <taxon>Sphingomonas</taxon>
    </lineage>
</organism>
<reference evidence="1" key="1">
    <citation type="submission" date="2022-07" db="EMBL/GenBank/DDBJ databases">
        <title>Sphingomonas sp. nov., a novel bacterium isolated from the north slope of the Mount Everest.</title>
        <authorList>
            <person name="Cui X."/>
            <person name="Liu Y."/>
        </authorList>
    </citation>
    <scope>NUCLEOTIDE SEQUENCE</scope>
    <source>
        <strain evidence="1">S5-59</strain>
    </source>
</reference>
<keyword evidence="2" id="KW-1185">Reference proteome</keyword>
<dbReference type="Proteomes" id="UP001058533">
    <property type="component" value="Chromosome"/>
</dbReference>
<dbReference type="RefSeq" id="WP_256506776.1">
    <property type="nucleotide sequence ID" value="NZ_CP101740.1"/>
</dbReference>
<gene>
    <name evidence="1" type="ORF">NMP03_01450</name>
</gene>
<accession>A0ABY5LB38</accession>
<evidence type="ECO:0000313" key="1">
    <source>
        <dbReference type="EMBL" id="UUL82934.1"/>
    </source>
</evidence>
<proteinExistence type="predicted"/>
<dbReference type="EMBL" id="CP101740">
    <property type="protein sequence ID" value="UUL82934.1"/>
    <property type="molecule type" value="Genomic_DNA"/>
</dbReference>
<protein>
    <submittedName>
        <fullName evidence="1">Uncharacterized protein</fullName>
    </submittedName>
</protein>